<evidence type="ECO:0000313" key="5">
    <source>
        <dbReference type="Proteomes" id="UP000320513"/>
    </source>
</evidence>
<feature type="domain" description="Rv3651-like C-terminal" evidence="3">
    <location>
        <begin position="219"/>
        <end position="333"/>
    </location>
</feature>
<dbReference type="Pfam" id="PF21043">
    <property type="entry name" value="Rv3651-like_C"/>
    <property type="match status" value="1"/>
</dbReference>
<evidence type="ECO:0000259" key="1">
    <source>
        <dbReference type="Pfam" id="PF18007"/>
    </source>
</evidence>
<feature type="domain" description="Rv3651-like N-terminal" evidence="1">
    <location>
        <begin position="4"/>
        <end position="94"/>
    </location>
</feature>
<evidence type="ECO:0000259" key="3">
    <source>
        <dbReference type="Pfam" id="PF21043"/>
    </source>
</evidence>
<dbReference type="EMBL" id="VMQU01000067">
    <property type="protein sequence ID" value="TVS87347.1"/>
    <property type="molecule type" value="Genomic_DNA"/>
</dbReference>
<keyword evidence="5" id="KW-1185">Reference proteome</keyword>
<protein>
    <recommendedName>
        <fullName evidence="6">Rv3651-like N-terminal domain-containing protein</fullName>
    </recommendedName>
</protein>
<feature type="domain" description="Rv3651-like middle" evidence="2">
    <location>
        <begin position="99"/>
        <end position="207"/>
    </location>
</feature>
<sequence length="339" mass="37595">MNREWLLLEMVGDGPVVVAQGHALRKFVPLRVFLRRNPHLAAITAAVDETVNKRQGVSRDTADGKTVVRTEAVVMNDGHVHGVQLWAGPRTARPAERPLPGAVAWNITTGTASDTPQALANSGLDLAVEQTDGRPFAADLPIGHINQDETQVLALTMSCKPGDTYCSTWDTTSHGGERIRVSFVARARIERQVDGTEHLVCRAMNWRVPDREEPVPDNDLARHILRDMAQEGIHRALVDLRTWNLLKWLDPPFPHCDWRGQTTGQPLVHPDDHSVLRSMKQQFAEGPAEGLLRLRANGGGWTVVHSTIYRVHLLDDNYAGLICLRLPTPAELLRKSQAV</sequence>
<gene>
    <name evidence="4" type="ORF">FPZ47_16020</name>
</gene>
<accession>A0A557XNF0</accession>
<dbReference type="OrthoDB" id="4745618at2"/>
<dbReference type="InterPro" id="IPR041458">
    <property type="entry name" value="Rv3651-like_N"/>
</dbReference>
<evidence type="ECO:0000259" key="2">
    <source>
        <dbReference type="Pfam" id="PF18621"/>
    </source>
</evidence>
<organism evidence="4 5">
    <name type="scientific">Mycobacterium helveticum</name>
    <dbReference type="NCBI Taxonomy" id="2592811"/>
    <lineage>
        <taxon>Bacteria</taxon>
        <taxon>Bacillati</taxon>
        <taxon>Actinomycetota</taxon>
        <taxon>Actinomycetes</taxon>
        <taxon>Mycobacteriales</taxon>
        <taxon>Mycobacteriaceae</taxon>
        <taxon>Mycobacterium</taxon>
    </lineage>
</organism>
<dbReference type="Proteomes" id="UP000320513">
    <property type="component" value="Unassembled WGS sequence"/>
</dbReference>
<name>A0A557XNF0_9MYCO</name>
<dbReference type="Pfam" id="PF18621">
    <property type="entry name" value="Rv3651-like_middle"/>
    <property type="match status" value="1"/>
</dbReference>
<dbReference type="InterPro" id="IPR041439">
    <property type="entry name" value="Rv3651-like_middle"/>
</dbReference>
<dbReference type="InterPro" id="IPR048578">
    <property type="entry name" value="Rv3651-like_C"/>
</dbReference>
<proteinExistence type="predicted"/>
<reference evidence="4 5" key="1">
    <citation type="submission" date="2019-07" db="EMBL/GenBank/DDBJ databases">
        <title>New Mycobacterium species.</title>
        <authorList>
            <person name="Tortoli E."/>
            <person name="Ghielmetti G."/>
            <person name="Friedel U."/>
            <person name="Trovato A."/>
        </authorList>
    </citation>
    <scope>NUCLEOTIDE SEQUENCE [LARGE SCALE GENOMIC DNA]</scope>
    <source>
        <strain evidence="4 5">16-83</strain>
    </source>
</reference>
<dbReference type="Pfam" id="PF18007">
    <property type="entry name" value="Rv3651-like_N"/>
    <property type="match status" value="1"/>
</dbReference>
<dbReference type="InterPro" id="IPR000014">
    <property type="entry name" value="PAS"/>
</dbReference>
<evidence type="ECO:0000313" key="4">
    <source>
        <dbReference type="EMBL" id="TVS87347.1"/>
    </source>
</evidence>
<evidence type="ECO:0008006" key="6">
    <source>
        <dbReference type="Google" id="ProtNLM"/>
    </source>
</evidence>
<comment type="caution">
    <text evidence="4">The sequence shown here is derived from an EMBL/GenBank/DDBJ whole genome shotgun (WGS) entry which is preliminary data.</text>
</comment>
<dbReference type="CDD" id="cd00130">
    <property type="entry name" value="PAS"/>
    <property type="match status" value="1"/>
</dbReference>
<dbReference type="AlphaFoldDB" id="A0A557XNF0"/>
<dbReference type="RefSeq" id="WP_144955308.1">
    <property type="nucleotide sequence ID" value="NZ_VMQU01000067.1"/>
</dbReference>